<evidence type="ECO:0000256" key="2">
    <source>
        <dbReference type="ARBA" id="ARBA00022741"/>
    </source>
</evidence>
<sequence length="116" mass="12765">MTTQPNTIGPQYAKDCVTALGFKNGCFHMEAIYSTTGPMLIECNPRLGGGPTNMFNVKCWGVDLAQNYFLSMMGIPINPPRFDSLAMSCAEYFINCPTTGTIETCDFLDDAKEKND</sequence>
<protein>
    <recommendedName>
        <fullName evidence="5">ATP-grasp domain-containing protein</fullName>
    </recommendedName>
</protein>
<dbReference type="OrthoDB" id="434648at2759"/>
<keyword evidence="7" id="KW-1185">Reference proteome</keyword>
<evidence type="ECO:0000313" key="6">
    <source>
        <dbReference type="EMBL" id="KNC73051.1"/>
    </source>
</evidence>
<keyword evidence="2 4" id="KW-0547">Nucleotide-binding</keyword>
<dbReference type="RefSeq" id="XP_014146953.1">
    <property type="nucleotide sequence ID" value="XM_014291478.1"/>
</dbReference>
<proteinExistence type="predicted"/>
<dbReference type="EMBL" id="KQ246161">
    <property type="protein sequence ID" value="KNC73051.1"/>
    <property type="molecule type" value="Genomic_DNA"/>
</dbReference>
<dbReference type="SUPFAM" id="SSF56059">
    <property type="entry name" value="Glutathione synthetase ATP-binding domain-like"/>
    <property type="match status" value="1"/>
</dbReference>
<dbReference type="GO" id="GO:0005524">
    <property type="term" value="F:ATP binding"/>
    <property type="evidence" value="ECO:0007669"/>
    <property type="project" value="UniProtKB-UniRule"/>
</dbReference>
<name>A0A0L0F924_9EUKA</name>
<evidence type="ECO:0000313" key="7">
    <source>
        <dbReference type="Proteomes" id="UP000054560"/>
    </source>
</evidence>
<gene>
    <name evidence="6" type="ORF">SARC_14389</name>
</gene>
<evidence type="ECO:0000259" key="5">
    <source>
        <dbReference type="PROSITE" id="PS50975"/>
    </source>
</evidence>
<dbReference type="PANTHER" id="PTHR43585">
    <property type="entry name" value="FUMIPYRROLE BIOSYNTHESIS PROTEIN C"/>
    <property type="match status" value="1"/>
</dbReference>
<dbReference type="Gene3D" id="3.30.470.20">
    <property type="entry name" value="ATP-grasp fold, B domain"/>
    <property type="match status" value="1"/>
</dbReference>
<evidence type="ECO:0000256" key="1">
    <source>
        <dbReference type="ARBA" id="ARBA00022598"/>
    </source>
</evidence>
<dbReference type="InterPro" id="IPR005479">
    <property type="entry name" value="CPAse_ATP-bd"/>
</dbReference>
<organism evidence="6 7">
    <name type="scientific">Sphaeroforma arctica JP610</name>
    <dbReference type="NCBI Taxonomy" id="667725"/>
    <lineage>
        <taxon>Eukaryota</taxon>
        <taxon>Ichthyosporea</taxon>
        <taxon>Ichthyophonida</taxon>
        <taxon>Sphaeroforma</taxon>
    </lineage>
</organism>
<dbReference type="Proteomes" id="UP000054560">
    <property type="component" value="Unassembled WGS sequence"/>
</dbReference>
<feature type="non-terminal residue" evidence="6">
    <location>
        <position position="116"/>
    </location>
</feature>
<keyword evidence="1" id="KW-0436">Ligase</keyword>
<dbReference type="AlphaFoldDB" id="A0A0L0F924"/>
<dbReference type="InterPro" id="IPR052032">
    <property type="entry name" value="ATP-dep_AA_Ligase"/>
</dbReference>
<dbReference type="GO" id="GO:0016874">
    <property type="term" value="F:ligase activity"/>
    <property type="evidence" value="ECO:0007669"/>
    <property type="project" value="UniProtKB-KW"/>
</dbReference>
<dbReference type="PROSITE" id="PS00867">
    <property type="entry name" value="CPSASE_2"/>
    <property type="match status" value="1"/>
</dbReference>
<accession>A0A0L0F924</accession>
<evidence type="ECO:0000256" key="3">
    <source>
        <dbReference type="ARBA" id="ARBA00022840"/>
    </source>
</evidence>
<dbReference type="InterPro" id="IPR011761">
    <property type="entry name" value="ATP-grasp"/>
</dbReference>
<feature type="domain" description="ATP-grasp" evidence="5">
    <location>
        <begin position="11"/>
        <end position="73"/>
    </location>
</feature>
<reference evidence="6 7" key="1">
    <citation type="submission" date="2011-02" db="EMBL/GenBank/DDBJ databases">
        <title>The Genome Sequence of Sphaeroforma arctica JP610.</title>
        <authorList>
            <consortium name="The Broad Institute Genome Sequencing Platform"/>
            <person name="Russ C."/>
            <person name="Cuomo C."/>
            <person name="Young S.K."/>
            <person name="Zeng Q."/>
            <person name="Gargeya S."/>
            <person name="Alvarado L."/>
            <person name="Berlin A."/>
            <person name="Chapman S.B."/>
            <person name="Chen Z."/>
            <person name="Freedman E."/>
            <person name="Gellesch M."/>
            <person name="Goldberg J."/>
            <person name="Griggs A."/>
            <person name="Gujja S."/>
            <person name="Heilman E."/>
            <person name="Heiman D."/>
            <person name="Howarth C."/>
            <person name="Mehta T."/>
            <person name="Neiman D."/>
            <person name="Pearson M."/>
            <person name="Roberts A."/>
            <person name="Saif S."/>
            <person name="Shea T."/>
            <person name="Shenoy N."/>
            <person name="Sisk P."/>
            <person name="Stolte C."/>
            <person name="Sykes S."/>
            <person name="White J."/>
            <person name="Yandava C."/>
            <person name="Burger G."/>
            <person name="Gray M.W."/>
            <person name="Holland P.W.H."/>
            <person name="King N."/>
            <person name="Lang F.B.F."/>
            <person name="Roger A.J."/>
            <person name="Ruiz-Trillo I."/>
            <person name="Haas B."/>
            <person name="Nusbaum C."/>
            <person name="Birren B."/>
        </authorList>
    </citation>
    <scope>NUCLEOTIDE SEQUENCE [LARGE SCALE GENOMIC DNA]</scope>
    <source>
        <strain evidence="6 7">JP610</strain>
    </source>
</reference>
<dbReference type="PANTHER" id="PTHR43585:SF2">
    <property type="entry name" value="ATP-GRASP ENZYME FSQD"/>
    <property type="match status" value="1"/>
</dbReference>
<dbReference type="PROSITE" id="PS50975">
    <property type="entry name" value="ATP_GRASP"/>
    <property type="match status" value="1"/>
</dbReference>
<dbReference type="GO" id="GO:0046872">
    <property type="term" value="F:metal ion binding"/>
    <property type="evidence" value="ECO:0007669"/>
    <property type="project" value="InterPro"/>
</dbReference>
<keyword evidence="3 4" id="KW-0067">ATP-binding</keyword>
<dbReference type="GeneID" id="25914893"/>
<evidence type="ECO:0000256" key="4">
    <source>
        <dbReference type="PROSITE-ProRule" id="PRU00409"/>
    </source>
</evidence>